<dbReference type="InParanoid" id="A0A6I8N856"/>
<evidence type="ECO:0000313" key="12">
    <source>
        <dbReference type="Ensembl" id="ENSOANP00000037247.1"/>
    </source>
</evidence>
<dbReference type="OMA" id="TGHIWKE"/>
<comment type="subcellular location">
    <subcellularLocation>
        <location evidence="1">Nucleus</location>
    </subcellularLocation>
</comment>
<evidence type="ECO:0000256" key="8">
    <source>
        <dbReference type="ARBA" id="ARBA00023242"/>
    </source>
</evidence>
<evidence type="ECO:0000256" key="7">
    <source>
        <dbReference type="ARBA" id="ARBA00023125"/>
    </source>
</evidence>
<organism evidence="12 13">
    <name type="scientific">Ornithorhynchus anatinus</name>
    <name type="common">Duckbill platypus</name>
    <dbReference type="NCBI Taxonomy" id="9258"/>
    <lineage>
        <taxon>Eukaryota</taxon>
        <taxon>Metazoa</taxon>
        <taxon>Chordata</taxon>
        <taxon>Craniata</taxon>
        <taxon>Vertebrata</taxon>
        <taxon>Euteleostomi</taxon>
        <taxon>Mammalia</taxon>
        <taxon>Monotremata</taxon>
        <taxon>Ornithorhynchidae</taxon>
        <taxon>Ornithorhynchus</taxon>
    </lineage>
</organism>
<dbReference type="InterPro" id="IPR036236">
    <property type="entry name" value="Znf_C2H2_sf"/>
</dbReference>
<reference evidence="12 13" key="1">
    <citation type="journal article" date="2008" name="Nature">
        <title>Genome analysis of the platypus reveals unique signatures of evolution.</title>
        <authorList>
            <person name="Warren W.C."/>
            <person name="Hillier L.W."/>
            <person name="Marshall Graves J.A."/>
            <person name="Birney E."/>
            <person name="Ponting C.P."/>
            <person name="Grutzner F."/>
            <person name="Belov K."/>
            <person name="Miller W."/>
            <person name="Clarke L."/>
            <person name="Chinwalla A.T."/>
            <person name="Yang S.P."/>
            <person name="Heger A."/>
            <person name="Locke D.P."/>
            <person name="Miethke P."/>
            <person name="Waters P.D."/>
            <person name="Veyrunes F."/>
            <person name="Fulton L."/>
            <person name="Fulton B."/>
            <person name="Graves T."/>
            <person name="Wallis J."/>
            <person name="Puente X.S."/>
            <person name="Lopez-Otin C."/>
            <person name="Ordonez G.R."/>
            <person name="Eichler E.E."/>
            <person name="Chen L."/>
            <person name="Cheng Z."/>
            <person name="Deakin J.E."/>
            <person name="Alsop A."/>
            <person name="Thompson K."/>
            <person name="Kirby P."/>
            <person name="Papenfuss A.T."/>
            <person name="Wakefield M.J."/>
            <person name="Olender T."/>
            <person name="Lancet D."/>
            <person name="Huttley G.A."/>
            <person name="Smit A.F."/>
            <person name="Pask A."/>
            <person name="Temple-Smith P."/>
            <person name="Batzer M.A."/>
            <person name="Walker J.A."/>
            <person name="Konkel M.K."/>
            <person name="Harris R.S."/>
            <person name="Whittington C.M."/>
            <person name="Wong E.S."/>
            <person name="Gemmell N.J."/>
            <person name="Buschiazzo E."/>
            <person name="Vargas Jentzsch I.M."/>
            <person name="Merkel A."/>
            <person name="Schmitz J."/>
            <person name="Zemann A."/>
            <person name="Churakov G."/>
            <person name="Kriegs J.O."/>
            <person name="Brosius J."/>
            <person name="Murchison E.P."/>
            <person name="Sachidanandam R."/>
            <person name="Smith C."/>
            <person name="Hannon G.J."/>
            <person name="Tsend-Ayush E."/>
            <person name="McMillan D."/>
            <person name="Attenborough R."/>
            <person name="Rens W."/>
            <person name="Ferguson-Smith M."/>
            <person name="Lefevre C.M."/>
            <person name="Sharp J.A."/>
            <person name="Nicholas K.R."/>
            <person name="Ray D.A."/>
            <person name="Kube M."/>
            <person name="Reinhardt R."/>
            <person name="Pringle T.H."/>
            <person name="Taylor J."/>
            <person name="Jones R.C."/>
            <person name="Nixon B."/>
            <person name="Dacheux J.L."/>
            <person name="Niwa H."/>
            <person name="Sekita Y."/>
            <person name="Huang X."/>
            <person name="Stark A."/>
            <person name="Kheradpour P."/>
            <person name="Kellis M."/>
            <person name="Flicek P."/>
            <person name="Chen Y."/>
            <person name="Webber C."/>
            <person name="Hardison R."/>
            <person name="Nelson J."/>
            <person name="Hallsworth-Pepin K."/>
            <person name="Delehaunty K."/>
            <person name="Markovic C."/>
            <person name="Minx P."/>
            <person name="Feng Y."/>
            <person name="Kremitzki C."/>
            <person name="Mitreva M."/>
            <person name="Glasscock J."/>
            <person name="Wylie T."/>
            <person name="Wohldmann P."/>
            <person name="Thiru P."/>
            <person name="Nhan M.N."/>
            <person name="Pohl C.S."/>
            <person name="Smith S.M."/>
            <person name="Hou S."/>
            <person name="Nefedov M."/>
            <person name="de Jong P.J."/>
            <person name="Renfree M.B."/>
            <person name="Mardis E.R."/>
            <person name="Wilson R.K."/>
        </authorList>
    </citation>
    <scope>NUCLEOTIDE SEQUENCE [LARGE SCALE GENOMIC DNA]</scope>
    <source>
        <strain evidence="12 13">Glennie</strain>
    </source>
</reference>
<evidence type="ECO:0000256" key="9">
    <source>
        <dbReference type="PROSITE-ProRule" id="PRU00042"/>
    </source>
</evidence>
<evidence type="ECO:0000256" key="3">
    <source>
        <dbReference type="ARBA" id="ARBA00022723"/>
    </source>
</evidence>
<dbReference type="InterPro" id="IPR003309">
    <property type="entry name" value="SCAN_dom"/>
</dbReference>
<dbReference type="Gene3D" id="3.30.160.60">
    <property type="entry name" value="Classic Zinc Finger"/>
    <property type="match status" value="4"/>
</dbReference>
<dbReference type="SUPFAM" id="SSF47353">
    <property type="entry name" value="Retrovirus capsid dimerization domain-like"/>
    <property type="match status" value="1"/>
</dbReference>
<dbReference type="PROSITE" id="PS50804">
    <property type="entry name" value="SCAN_BOX"/>
    <property type="match status" value="1"/>
</dbReference>
<dbReference type="AlphaFoldDB" id="A0A6I8N856"/>
<dbReference type="PROSITE" id="PS00028">
    <property type="entry name" value="ZINC_FINGER_C2H2_1"/>
    <property type="match status" value="4"/>
</dbReference>
<evidence type="ECO:0000256" key="6">
    <source>
        <dbReference type="ARBA" id="ARBA00022833"/>
    </source>
</evidence>
<keyword evidence="4" id="KW-0677">Repeat</keyword>
<dbReference type="GO" id="GO:0006357">
    <property type="term" value="P:regulation of transcription by RNA polymerase II"/>
    <property type="evidence" value="ECO:0000318"/>
    <property type="project" value="GO_Central"/>
</dbReference>
<feature type="domain" description="C2H2-type" evidence="10">
    <location>
        <begin position="197"/>
        <end position="224"/>
    </location>
</feature>
<keyword evidence="8" id="KW-0539">Nucleus</keyword>
<dbReference type="GeneTree" id="ENSGT00940000154740"/>
<dbReference type="SUPFAM" id="SSF57667">
    <property type="entry name" value="beta-beta-alpha zinc fingers"/>
    <property type="match status" value="2"/>
</dbReference>
<dbReference type="Pfam" id="PF02023">
    <property type="entry name" value="SCAN"/>
    <property type="match status" value="1"/>
</dbReference>
<accession>A0A6I8N856</accession>
<protein>
    <recommendedName>
        <fullName evidence="14">Zinc finger protein 444</fullName>
    </recommendedName>
</protein>
<dbReference type="FunFam" id="3.30.160.60:FF:001882">
    <property type="entry name" value="Zinc finger protein 473"/>
    <property type="match status" value="1"/>
</dbReference>
<dbReference type="FunFam" id="1.10.4020.10:FF:000001">
    <property type="entry name" value="zinc finger protein 263 isoform X1"/>
    <property type="match status" value="1"/>
</dbReference>
<dbReference type="CDD" id="cd07936">
    <property type="entry name" value="SCAN"/>
    <property type="match status" value="1"/>
</dbReference>
<sequence length="385" mass="43501">RGEPTGILPVKVEEDALWGRGLAPGPETARQCFRGFPYQEAAGPRETLCCLRELCRRWLRPERRTKEQILELLVLEQFLTVLPREIQAWVREWRPESGEEAVTLVEGGRADPSFLSALSRPVRPISRVPALSKEECDGDRGMAATAGSQVSTRPVRNAYPIFPLFMGVPPPPAELPVPRFVSFPLALDPHAPPGKPYACPECGKGFLKPAHFSRHLRSHTGEKPYRCAECGKSFGRNEHLIRHQRTHLGERPFKFPKCRKSFLWAAHPLRHQTREKPYECCQCGKSFYWREHLIRHQKTHTGERPYGCRECGKSFGRREHLIRHQRTHAGEKLFPRRPLWESYRQGAELAVHPRGLLAAGPLGAGACGKSFGLGQHRPAPVGEGV</sequence>
<keyword evidence="13" id="KW-1185">Reference proteome</keyword>
<keyword evidence="7" id="KW-0238">DNA-binding</keyword>
<dbReference type="Pfam" id="PF00096">
    <property type="entry name" value="zf-C2H2"/>
    <property type="match status" value="4"/>
</dbReference>
<dbReference type="Ensembl" id="ENSOANT00000046842.1">
    <property type="protein sequence ID" value="ENSOANP00000037247.1"/>
    <property type="gene ID" value="ENSOANG00000048652.1"/>
</dbReference>
<dbReference type="SMART" id="SM00431">
    <property type="entry name" value="SCAN"/>
    <property type="match status" value="1"/>
</dbReference>
<evidence type="ECO:0000256" key="4">
    <source>
        <dbReference type="ARBA" id="ARBA00022737"/>
    </source>
</evidence>
<dbReference type="PANTHER" id="PTHR23226:SF379">
    <property type="entry name" value="C2H2-TYPE DOMAIN-CONTAINING PROTEIN"/>
    <property type="match status" value="1"/>
</dbReference>
<dbReference type="SMART" id="SM00355">
    <property type="entry name" value="ZnF_C2H2"/>
    <property type="match status" value="4"/>
</dbReference>
<keyword evidence="6" id="KW-0862">Zinc</keyword>
<dbReference type="GO" id="GO:0000978">
    <property type="term" value="F:RNA polymerase II cis-regulatory region sequence-specific DNA binding"/>
    <property type="evidence" value="ECO:0000318"/>
    <property type="project" value="GO_Central"/>
</dbReference>
<keyword evidence="5 9" id="KW-0863">Zinc-finger</keyword>
<dbReference type="PANTHER" id="PTHR23226">
    <property type="entry name" value="ZINC FINGER AND SCAN DOMAIN-CONTAINING"/>
    <property type="match status" value="1"/>
</dbReference>
<dbReference type="GO" id="GO:0005634">
    <property type="term" value="C:nucleus"/>
    <property type="evidence" value="ECO:0007669"/>
    <property type="project" value="UniProtKB-SubCell"/>
</dbReference>
<evidence type="ECO:0000259" key="10">
    <source>
        <dbReference type="PROSITE" id="PS50157"/>
    </source>
</evidence>
<name>A0A6I8N856_ORNAN</name>
<evidence type="ECO:0008006" key="14">
    <source>
        <dbReference type="Google" id="ProtNLM"/>
    </source>
</evidence>
<reference evidence="12" key="3">
    <citation type="submission" date="2025-09" db="UniProtKB">
        <authorList>
            <consortium name="Ensembl"/>
        </authorList>
    </citation>
    <scope>IDENTIFICATION</scope>
    <source>
        <strain evidence="12">Glennie</strain>
    </source>
</reference>
<dbReference type="GO" id="GO:0000981">
    <property type="term" value="F:DNA-binding transcription factor activity, RNA polymerase II-specific"/>
    <property type="evidence" value="ECO:0000318"/>
    <property type="project" value="GO_Central"/>
</dbReference>
<dbReference type="Gene3D" id="1.10.4020.10">
    <property type="entry name" value="DNA breaking-rejoining enzymes"/>
    <property type="match status" value="1"/>
</dbReference>
<keyword evidence="3" id="KW-0479">Metal-binding</keyword>
<evidence type="ECO:0000256" key="2">
    <source>
        <dbReference type="ARBA" id="ARBA00006991"/>
    </source>
</evidence>
<feature type="domain" description="C2H2-type" evidence="10">
    <location>
        <begin position="278"/>
        <end position="305"/>
    </location>
</feature>
<feature type="domain" description="C2H2-type" evidence="10">
    <location>
        <begin position="225"/>
        <end position="252"/>
    </location>
</feature>
<feature type="domain" description="C2H2-type" evidence="10">
    <location>
        <begin position="306"/>
        <end position="333"/>
    </location>
</feature>
<dbReference type="InterPro" id="IPR013087">
    <property type="entry name" value="Znf_C2H2_type"/>
</dbReference>
<dbReference type="InterPro" id="IPR038269">
    <property type="entry name" value="SCAN_sf"/>
</dbReference>
<dbReference type="GO" id="GO:0008270">
    <property type="term" value="F:zinc ion binding"/>
    <property type="evidence" value="ECO:0007669"/>
    <property type="project" value="UniProtKB-KW"/>
</dbReference>
<reference evidence="12" key="2">
    <citation type="submission" date="2025-08" db="UniProtKB">
        <authorList>
            <consortium name="Ensembl"/>
        </authorList>
    </citation>
    <scope>IDENTIFICATION</scope>
    <source>
        <strain evidence="12">Glennie</strain>
    </source>
</reference>
<dbReference type="PROSITE" id="PS50157">
    <property type="entry name" value="ZINC_FINGER_C2H2_2"/>
    <property type="match status" value="4"/>
</dbReference>
<feature type="domain" description="SCAN box" evidence="11">
    <location>
        <begin position="30"/>
        <end position="106"/>
    </location>
</feature>
<proteinExistence type="inferred from homology"/>
<evidence type="ECO:0000313" key="13">
    <source>
        <dbReference type="Proteomes" id="UP000002279"/>
    </source>
</evidence>
<evidence type="ECO:0000256" key="5">
    <source>
        <dbReference type="ARBA" id="ARBA00022771"/>
    </source>
</evidence>
<dbReference type="Bgee" id="ENSOANG00000048652">
    <property type="expression patterns" value="Expressed in cerebellum and 7 other cell types or tissues"/>
</dbReference>
<dbReference type="FunFam" id="3.30.160.60:FF:000045">
    <property type="entry name" value="ZFP69 zinc finger protein B"/>
    <property type="match status" value="1"/>
</dbReference>
<evidence type="ECO:0000259" key="11">
    <source>
        <dbReference type="PROSITE" id="PS50804"/>
    </source>
</evidence>
<evidence type="ECO:0000256" key="1">
    <source>
        <dbReference type="ARBA" id="ARBA00004123"/>
    </source>
</evidence>
<dbReference type="FunFam" id="3.30.160.60:FF:000953">
    <property type="entry name" value="Zinc finger protein 691"/>
    <property type="match status" value="1"/>
</dbReference>
<dbReference type="Proteomes" id="UP000002279">
    <property type="component" value="Chromosome 10"/>
</dbReference>
<comment type="similarity">
    <text evidence="2">Belongs to the krueppel C2H2-type zinc-finger protein family.</text>
</comment>
<dbReference type="FunFam" id="3.30.160.60:FF:001492">
    <property type="entry name" value="Zinc finger protein 444"/>
    <property type="match status" value="1"/>
</dbReference>